<organism evidence="1 2">
    <name type="scientific">Thalassolituus maritimus</name>
    <dbReference type="NCBI Taxonomy" id="484498"/>
    <lineage>
        <taxon>Bacteria</taxon>
        <taxon>Pseudomonadati</taxon>
        <taxon>Pseudomonadota</taxon>
        <taxon>Gammaproteobacteria</taxon>
        <taxon>Oceanospirillales</taxon>
        <taxon>Oceanospirillaceae</taxon>
        <taxon>Thalassolituus</taxon>
    </lineage>
</organism>
<evidence type="ECO:0000313" key="2">
    <source>
        <dbReference type="Proteomes" id="UP000185639"/>
    </source>
</evidence>
<gene>
    <name evidence="1" type="ORF">SAMN05421686_101374</name>
</gene>
<sequence>MKKRQRGRNNTAQSFMEAERIVLREHSEKLCNTVVATQLASGQLLSAS</sequence>
<dbReference type="Proteomes" id="UP000185639">
    <property type="component" value="Unassembled WGS sequence"/>
</dbReference>
<name>A0A1N7J5L4_9GAMM</name>
<accession>A0A1N7J5L4</accession>
<proteinExistence type="predicted"/>
<keyword evidence="2" id="KW-1185">Reference proteome</keyword>
<dbReference type="AlphaFoldDB" id="A0A1N7J5L4"/>
<protein>
    <submittedName>
        <fullName evidence="1">Uncharacterized protein</fullName>
    </submittedName>
</protein>
<reference evidence="2" key="1">
    <citation type="submission" date="2017-01" db="EMBL/GenBank/DDBJ databases">
        <authorList>
            <person name="Varghese N."/>
            <person name="Submissions S."/>
        </authorList>
    </citation>
    <scope>NUCLEOTIDE SEQUENCE [LARGE SCALE GENOMIC DNA]</scope>
    <source>
        <strain evidence="2">DSM 24913</strain>
    </source>
</reference>
<dbReference type="EMBL" id="FTOH01000001">
    <property type="protein sequence ID" value="SIS44521.1"/>
    <property type="molecule type" value="Genomic_DNA"/>
</dbReference>
<evidence type="ECO:0000313" key="1">
    <source>
        <dbReference type="EMBL" id="SIS44521.1"/>
    </source>
</evidence>